<dbReference type="PROSITE" id="PS00227">
    <property type="entry name" value="TUBULIN"/>
    <property type="match status" value="1"/>
</dbReference>
<organism evidence="10 11">
    <name type="scientific">Parascaris univalens</name>
    <name type="common">Nematode worm</name>
    <dbReference type="NCBI Taxonomy" id="6257"/>
    <lineage>
        <taxon>Eukaryota</taxon>
        <taxon>Metazoa</taxon>
        <taxon>Ecdysozoa</taxon>
        <taxon>Nematoda</taxon>
        <taxon>Chromadorea</taxon>
        <taxon>Rhabditida</taxon>
        <taxon>Spirurina</taxon>
        <taxon>Ascaridomorpha</taxon>
        <taxon>Ascaridoidea</taxon>
        <taxon>Ascarididae</taxon>
        <taxon>Parascaris</taxon>
    </lineage>
</organism>
<sequence>MPSEIIAIQFGQCGNQIGDAFWRALCTEHGIAPDGTLSQEEIIAHDLKRVFFYQADDAHYVPRAVLVDLEPRVINSIVNSEYRSLYNMENIFKAPQGGGAGNNWACGYGQGREAQEVLFEMLEREAENSDYLEGFMMCHSIAGGTGSGMGSYALEKISDRFPKKLVQTYSVFPVNKQGEASDVVVQPYNSILTLARLIEHPNCVVVLDNTALHRIASENAPTAPSASSFALINSLVSRIMCASTATLRFPGAMNTRLINLIAPLVAYPPMRFLQTGFTPLRESDAGSMKTSVGDVLRRLLQPRSMMSSAVMESGFNHCVLSALAILQGRIDPMEIYSSLARIKSKREISFAPWGSGSLNITQCRRSPYLAETNRVSGLMLCNNTNVASIFQGNLAQCETLLEKKAYITQYTKEDPDILLTLRESCECVRRMIETYRAATLPDFPNLH</sequence>
<proteinExistence type="inferred from homology"/>
<feature type="domain" description="Tubulin/FtsZ GTPase" evidence="9">
    <location>
        <begin position="48"/>
        <end position="251"/>
    </location>
</feature>
<dbReference type="InterPro" id="IPR002454">
    <property type="entry name" value="Gamma_tubulin"/>
</dbReference>
<keyword evidence="10" id="KW-1185">Reference proteome</keyword>
<dbReference type="Gene3D" id="3.40.50.1440">
    <property type="entry name" value="Tubulin/FtsZ, GTPase domain"/>
    <property type="match status" value="1"/>
</dbReference>
<comment type="subcellular location">
    <subcellularLocation>
        <location evidence="1">Cytoplasm</location>
        <location evidence="1">Cytoskeleton</location>
        <location evidence="1">Microtubule organizing center</location>
    </subcellularLocation>
</comment>
<reference evidence="11" key="1">
    <citation type="submission" date="2022-11" db="UniProtKB">
        <authorList>
            <consortium name="WormBaseParasite"/>
        </authorList>
    </citation>
    <scope>IDENTIFICATION</scope>
</reference>
<dbReference type="Proteomes" id="UP000887569">
    <property type="component" value="Unplaced"/>
</dbReference>
<name>A0A915BZX1_PARUN</name>
<evidence type="ECO:0000256" key="4">
    <source>
        <dbReference type="ARBA" id="ARBA00022701"/>
    </source>
</evidence>
<evidence type="ECO:0000256" key="1">
    <source>
        <dbReference type="ARBA" id="ARBA00004267"/>
    </source>
</evidence>
<dbReference type="PANTHER" id="PTHR11588">
    <property type="entry name" value="TUBULIN"/>
    <property type="match status" value="1"/>
</dbReference>
<protein>
    <recommendedName>
        <fullName evidence="8">Tubulin gamma chain</fullName>
    </recommendedName>
</protein>
<keyword evidence="4 8" id="KW-0493">Microtubule</keyword>
<evidence type="ECO:0000256" key="2">
    <source>
        <dbReference type="ARBA" id="ARBA00009636"/>
    </source>
</evidence>
<dbReference type="SMART" id="SM00864">
    <property type="entry name" value="Tubulin"/>
    <property type="match status" value="1"/>
</dbReference>
<dbReference type="AlphaFoldDB" id="A0A915BZX1"/>
<evidence type="ECO:0000256" key="7">
    <source>
        <dbReference type="ARBA" id="ARBA00023212"/>
    </source>
</evidence>
<dbReference type="Gene3D" id="1.10.287.600">
    <property type="entry name" value="Helix hairpin bin"/>
    <property type="match status" value="1"/>
</dbReference>
<dbReference type="InterPro" id="IPR000217">
    <property type="entry name" value="Tubulin"/>
</dbReference>
<comment type="similarity">
    <text evidence="2 8">Belongs to the tubulin family.</text>
</comment>
<dbReference type="Pfam" id="PF00091">
    <property type="entry name" value="Tubulin"/>
    <property type="match status" value="1"/>
</dbReference>
<evidence type="ECO:0000256" key="8">
    <source>
        <dbReference type="RuleBase" id="RU000352"/>
    </source>
</evidence>
<dbReference type="InterPro" id="IPR037103">
    <property type="entry name" value="Tubulin/FtsZ-like_C"/>
</dbReference>
<dbReference type="InterPro" id="IPR003008">
    <property type="entry name" value="Tubulin_FtsZ_GTPase"/>
</dbReference>
<dbReference type="GO" id="GO:0005874">
    <property type="term" value="C:microtubule"/>
    <property type="evidence" value="ECO:0007669"/>
    <property type="project" value="UniProtKB-KW"/>
</dbReference>
<keyword evidence="6 8" id="KW-0342">GTP-binding</keyword>
<dbReference type="InterPro" id="IPR008280">
    <property type="entry name" value="Tub_FtsZ_C"/>
</dbReference>
<dbReference type="PRINTS" id="PR01164">
    <property type="entry name" value="GAMMATUBULIN"/>
</dbReference>
<keyword evidence="7" id="KW-0206">Cytoskeleton</keyword>
<dbReference type="GO" id="GO:0000930">
    <property type="term" value="C:gamma-tubulin complex"/>
    <property type="evidence" value="ECO:0007669"/>
    <property type="project" value="InterPro"/>
</dbReference>
<dbReference type="InterPro" id="IPR036525">
    <property type="entry name" value="Tubulin/FtsZ_GTPase_sf"/>
</dbReference>
<keyword evidence="5 8" id="KW-0547">Nucleotide-binding</keyword>
<accession>A0A915BZX1</accession>
<dbReference type="InterPro" id="IPR018316">
    <property type="entry name" value="Tubulin/FtsZ_2-layer-sand-dom"/>
</dbReference>
<dbReference type="GO" id="GO:0007020">
    <property type="term" value="P:microtubule nucleation"/>
    <property type="evidence" value="ECO:0007669"/>
    <property type="project" value="InterPro"/>
</dbReference>
<keyword evidence="3" id="KW-0963">Cytoplasm</keyword>
<dbReference type="GO" id="GO:0005525">
    <property type="term" value="F:GTP binding"/>
    <property type="evidence" value="ECO:0007669"/>
    <property type="project" value="UniProtKB-UniRule"/>
</dbReference>
<dbReference type="Pfam" id="PF03953">
    <property type="entry name" value="Tubulin_C"/>
    <property type="match status" value="1"/>
</dbReference>
<dbReference type="PRINTS" id="PR01161">
    <property type="entry name" value="TUBULIN"/>
</dbReference>
<comment type="function">
    <text evidence="8">Tubulin is the major constituent of microtubules, protein filaments consisting of alpha- and beta-tubulin heterodimers. Gamma-tubulin is a key component of the gamma-tubulin ring complex (gTuRC) which mediates microtubule nucleation. The gTuRC regulates the minus-end nucleation of alpha-beta tubulin heterodimers that grow into microtubule protafilaments, a critical step in centrosome duplication and spindle formation.</text>
</comment>
<evidence type="ECO:0000259" key="9">
    <source>
        <dbReference type="SMART" id="SM00864"/>
    </source>
</evidence>
<dbReference type="WBParaSite" id="PgR075_g021_t01">
    <property type="protein sequence ID" value="PgR075_g021_t01"/>
    <property type="gene ID" value="PgR075_g021"/>
</dbReference>
<dbReference type="SUPFAM" id="SSF52490">
    <property type="entry name" value="Tubulin nucleotide-binding domain-like"/>
    <property type="match status" value="1"/>
</dbReference>
<evidence type="ECO:0000256" key="5">
    <source>
        <dbReference type="ARBA" id="ARBA00022741"/>
    </source>
</evidence>
<dbReference type="GO" id="GO:0031122">
    <property type="term" value="P:cytoplasmic microtubule organization"/>
    <property type="evidence" value="ECO:0007669"/>
    <property type="project" value="InterPro"/>
</dbReference>
<dbReference type="InterPro" id="IPR023123">
    <property type="entry name" value="Tubulin_C"/>
</dbReference>
<evidence type="ECO:0000313" key="10">
    <source>
        <dbReference type="Proteomes" id="UP000887569"/>
    </source>
</evidence>
<dbReference type="InterPro" id="IPR017975">
    <property type="entry name" value="Tubulin_CS"/>
</dbReference>
<dbReference type="SUPFAM" id="SSF55307">
    <property type="entry name" value="Tubulin C-terminal domain-like"/>
    <property type="match status" value="1"/>
</dbReference>
<evidence type="ECO:0000313" key="11">
    <source>
        <dbReference type="WBParaSite" id="PgR075_g021_t01"/>
    </source>
</evidence>
<dbReference type="Gene3D" id="3.30.1330.20">
    <property type="entry name" value="Tubulin/FtsZ, C-terminal domain"/>
    <property type="match status" value="1"/>
</dbReference>
<dbReference type="CDD" id="cd02188">
    <property type="entry name" value="gamma_tubulin"/>
    <property type="match status" value="1"/>
</dbReference>
<evidence type="ECO:0000256" key="6">
    <source>
        <dbReference type="ARBA" id="ARBA00023134"/>
    </source>
</evidence>
<evidence type="ECO:0000256" key="3">
    <source>
        <dbReference type="ARBA" id="ARBA00022490"/>
    </source>
</evidence>